<accession>A0A2S7XRS4</accession>
<dbReference type="InterPro" id="IPR012337">
    <property type="entry name" value="RNaseH-like_sf"/>
</dbReference>
<feature type="domain" description="Integrase catalytic" evidence="1">
    <location>
        <begin position="1"/>
        <end position="72"/>
    </location>
</feature>
<dbReference type="GO" id="GO:0003676">
    <property type="term" value="F:nucleic acid binding"/>
    <property type="evidence" value="ECO:0007669"/>
    <property type="project" value="InterPro"/>
</dbReference>
<dbReference type="EMBL" id="PPGH01000034">
    <property type="protein sequence ID" value="PQJ96454.1"/>
    <property type="molecule type" value="Genomic_DNA"/>
</dbReference>
<dbReference type="InterPro" id="IPR036397">
    <property type="entry name" value="RNaseH_sf"/>
</dbReference>
<gene>
    <name evidence="2" type="ORF">CXB77_06255</name>
</gene>
<organism evidence="2 3">
    <name type="scientific">Chromatium okenii</name>
    <dbReference type="NCBI Taxonomy" id="61644"/>
    <lineage>
        <taxon>Bacteria</taxon>
        <taxon>Pseudomonadati</taxon>
        <taxon>Pseudomonadota</taxon>
        <taxon>Gammaproteobacteria</taxon>
        <taxon>Chromatiales</taxon>
        <taxon>Chromatiaceae</taxon>
        <taxon>Chromatium</taxon>
    </lineage>
</organism>
<evidence type="ECO:0000313" key="2">
    <source>
        <dbReference type="EMBL" id="PQJ96454.1"/>
    </source>
</evidence>
<proteinExistence type="predicted"/>
<keyword evidence="3" id="KW-1185">Reference proteome</keyword>
<dbReference type="OrthoDB" id="9803878at2"/>
<dbReference type="Proteomes" id="UP000239936">
    <property type="component" value="Unassembled WGS sequence"/>
</dbReference>
<dbReference type="PROSITE" id="PS50994">
    <property type="entry name" value="INTEGRASE"/>
    <property type="match status" value="1"/>
</dbReference>
<dbReference type="SUPFAM" id="SSF53098">
    <property type="entry name" value="Ribonuclease H-like"/>
    <property type="match status" value="1"/>
</dbReference>
<reference evidence="2 3" key="1">
    <citation type="submission" date="2018-01" db="EMBL/GenBank/DDBJ databases">
        <title>The complete genome sequence of Chromatium okenii LaCa, a purple sulfur bacterium with a turbulent life.</title>
        <authorList>
            <person name="Luedin S.M."/>
            <person name="Liechti N."/>
            <person name="Storelli N."/>
            <person name="Danza F."/>
            <person name="Wittwer M."/>
            <person name="Pothier J.F."/>
            <person name="Tonolla M.A."/>
        </authorList>
    </citation>
    <scope>NUCLEOTIDE SEQUENCE [LARGE SCALE GENOMIC DNA]</scope>
    <source>
        <strain evidence="2 3">LaCa</strain>
    </source>
</reference>
<dbReference type="AlphaFoldDB" id="A0A2S7XRS4"/>
<comment type="caution">
    <text evidence="2">The sequence shown here is derived from an EMBL/GenBank/DDBJ whole genome shotgun (WGS) entry which is preliminary data.</text>
</comment>
<protein>
    <recommendedName>
        <fullName evidence="1">Integrase catalytic domain-containing protein</fullName>
    </recommendedName>
</protein>
<dbReference type="GO" id="GO:0015074">
    <property type="term" value="P:DNA integration"/>
    <property type="evidence" value="ECO:0007669"/>
    <property type="project" value="InterPro"/>
</dbReference>
<dbReference type="Gene3D" id="3.30.420.10">
    <property type="entry name" value="Ribonuclease H-like superfamily/Ribonuclease H"/>
    <property type="match status" value="1"/>
</dbReference>
<name>A0A2S7XRS4_9GAMM</name>
<dbReference type="InterPro" id="IPR001584">
    <property type="entry name" value="Integrase_cat-core"/>
</dbReference>
<evidence type="ECO:0000259" key="1">
    <source>
        <dbReference type="PROSITE" id="PS50994"/>
    </source>
</evidence>
<dbReference type="Pfam" id="PF13683">
    <property type="entry name" value="rve_3"/>
    <property type="match status" value="1"/>
</dbReference>
<evidence type="ECO:0000313" key="3">
    <source>
        <dbReference type="Proteomes" id="UP000239936"/>
    </source>
</evidence>
<sequence length="103" mass="12092">MEHRLIPPSHPQTNGMVERFNGRIAEVVATTRFDSGKKLEETLHHYVRMYNHQIPQKALGHVSPVQALKNWQQKEPERFKKQVYNLSGLDNYQILKPIQLTFN</sequence>